<organism evidence="1 2">
    <name type="scientific">Penicillium thymicola</name>
    <dbReference type="NCBI Taxonomy" id="293382"/>
    <lineage>
        <taxon>Eukaryota</taxon>
        <taxon>Fungi</taxon>
        <taxon>Dikarya</taxon>
        <taxon>Ascomycota</taxon>
        <taxon>Pezizomycotina</taxon>
        <taxon>Eurotiomycetes</taxon>
        <taxon>Eurotiomycetidae</taxon>
        <taxon>Eurotiales</taxon>
        <taxon>Aspergillaceae</taxon>
        <taxon>Penicillium</taxon>
    </lineage>
</organism>
<gene>
    <name evidence="1" type="ORF">VN97_g4269</name>
</gene>
<reference evidence="1" key="1">
    <citation type="submission" date="2015-06" db="EMBL/GenBank/DDBJ databases">
        <authorList>
            <person name="Nguyen H."/>
        </authorList>
    </citation>
    <scope>NUCLEOTIDE SEQUENCE</scope>
    <source>
        <strain evidence="1">DAOM 180753</strain>
    </source>
</reference>
<accession>A0AAI9TKK2</accession>
<evidence type="ECO:0000313" key="2">
    <source>
        <dbReference type="Proteomes" id="UP001227192"/>
    </source>
</evidence>
<dbReference type="EMBL" id="LACB01000097">
    <property type="protein sequence ID" value="KAJ9489017.1"/>
    <property type="molecule type" value="Genomic_DNA"/>
</dbReference>
<proteinExistence type="predicted"/>
<protein>
    <submittedName>
        <fullName evidence="1">Uncharacterized protein</fullName>
    </submittedName>
</protein>
<sequence length="90" mass="10072">MAAALFTSTTLALLTTLEQLDDIYLTFNFTSPCYNLLAHSGQESNSQPKLLLLQTHPRLGLEQSSPICLIPNQKYHEDPGLPVPSTYYIY</sequence>
<keyword evidence="2" id="KW-1185">Reference proteome</keyword>
<comment type="caution">
    <text evidence="1">The sequence shown here is derived from an EMBL/GenBank/DDBJ whole genome shotgun (WGS) entry which is preliminary data.</text>
</comment>
<name>A0AAI9TKK2_PENTH</name>
<dbReference type="AlphaFoldDB" id="A0AAI9TKK2"/>
<dbReference type="Proteomes" id="UP001227192">
    <property type="component" value="Unassembled WGS sequence"/>
</dbReference>
<evidence type="ECO:0000313" key="1">
    <source>
        <dbReference type="EMBL" id="KAJ9489017.1"/>
    </source>
</evidence>
<reference evidence="1" key="2">
    <citation type="journal article" date="2016" name="Fungal Biol.">
        <title>Ochratoxin A production by Penicillium thymicola.</title>
        <authorList>
            <person name="Nguyen H.D.T."/>
            <person name="McMullin D.R."/>
            <person name="Ponomareva E."/>
            <person name="Riley R."/>
            <person name="Pomraning K.R."/>
            <person name="Baker S.E."/>
            <person name="Seifert K.A."/>
        </authorList>
    </citation>
    <scope>NUCLEOTIDE SEQUENCE</scope>
    <source>
        <strain evidence="1">DAOM 180753</strain>
    </source>
</reference>